<dbReference type="Proteomes" id="UP000813444">
    <property type="component" value="Unassembled WGS sequence"/>
</dbReference>
<comment type="caution">
    <text evidence="1">The sequence shown here is derived from an EMBL/GenBank/DDBJ whole genome shotgun (WGS) entry which is preliminary data.</text>
</comment>
<evidence type="ECO:0000313" key="1">
    <source>
        <dbReference type="EMBL" id="KAH7303821.1"/>
    </source>
</evidence>
<dbReference type="AlphaFoldDB" id="A0A8K0SE37"/>
<protein>
    <submittedName>
        <fullName evidence="1">Uncharacterized protein</fullName>
    </submittedName>
</protein>
<dbReference type="InterPro" id="IPR050977">
    <property type="entry name" value="Fungal_Meroterpenoid_Isomerase"/>
</dbReference>
<dbReference type="EMBL" id="JAGPNK010000028">
    <property type="protein sequence ID" value="KAH7303821.1"/>
    <property type="molecule type" value="Genomic_DNA"/>
</dbReference>
<sequence>MHHSIFTDSTISAMTSLESTLLDTATAYMQVFTTLEPDTITSIQTDDYEHTFAPASLSLPGPFNREQYAAHITSLRGFLRSFPVRFKRVWPNASQRQVLIWAESEAEFLESIKAKSTEEDWTFQGEYMWLLTMNESGDKVKQVLEFLDSKKAEQMRALIFKAMDKQKDL</sequence>
<dbReference type="InterPro" id="IPR032710">
    <property type="entry name" value="NTF2-like_dom_sf"/>
</dbReference>
<dbReference type="Gene3D" id="3.10.450.50">
    <property type="match status" value="1"/>
</dbReference>
<dbReference type="PANTHER" id="PTHR39598">
    <property type="entry name" value="AUSTINOL SYNTHESIS PROTEIN F-RELATED"/>
    <property type="match status" value="1"/>
</dbReference>
<keyword evidence="2" id="KW-1185">Reference proteome</keyword>
<evidence type="ECO:0000313" key="2">
    <source>
        <dbReference type="Proteomes" id="UP000813444"/>
    </source>
</evidence>
<gene>
    <name evidence="1" type="ORF">B0I35DRAFT_446059</name>
</gene>
<name>A0A8K0SE37_9HYPO</name>
<dbReference type="SUPFAM" id="SSF54427">
    <property type="entry name" value="NTF2-like"/>
    <property type="match status" value="1"/>
</dbReference>
<organism evidence="1 2">
    <name type="scientific">Stachybotrys elegans</name>
    <dbReference type="NCBI Taxonomy" id="80388"/>
    <lineage>
        <taxon>Eukaryota</taxon>
        <taxon>Fungi</taxon>
        <taxon>Dikarya</taxon>
        <taxon>Ascomycota</taxon>
        <taxon>Pezizomycotina</taxon>
        <taxon>Sordariomycetes</taxon>
        <taxon>Hypocreomycetidae</taxon>
        <taxon>Hypocreales</taxon>
        <taxon>Stachybotryaceae</taxon>
        <taxon>Stachybotrys</taxon>
    </lineage>
</organism>
<dbReference type="PANTHER" id="PTHR39598:SF1">
    <property type="entry name" value="AUSTINOID BIOSYNTHESIS CLUSTERS PROTEIN F-RELATED"/>
    <property type="match status" value="1"/>
</dbReference>
<accession>A0A8K0SE37</accession>
<reference evidence="1" key="1">
    <citation type="journal article" date="2021" name="Nat. Commun.">
        <title>Genetic determinants of endophytism in the Arabidopsis root mycobiome.</title>
        <authorList>
            <person name="Mesny F."/>
            <person name="Miyauchi S."/>
            <person name="Thiergart T."/>
            <person name="Pickel B."/>
            <person name="Atanasova L."/>
            <person name="Karlsson M."/>
            <person name="Huettel B."/>
            <person name="Barry K.W."/>
            <person name="Haridas S."/>
            <person name="Chen C."/>
            <person name="Bauer D."/>
            <person name="Andreopoulos W."/>
            <person name="Pangilinan J."/>
            <person name="LaButti K."/>
            <person name="Riley R."/>
            <person name="Lipzen A."/>
            <person name="Clum A."/>
            <person name="Drula E."/>
            <person name="Henrissat B."/>
            <person name="Kohler A."/>
            <person name="Grigoriev I.V."/>
            <person name="Martin F.M."/>
            <person name="Hacquard S."/>
        </authorList>
    </citation>
    <scope>NUCLEOTIDE SEQUENCE</scope>
    <source>
        <strain evidence="1">MPI-CAGE-CH-0235</strain>
    </source>
</reference>
<proteinExistence type="predicted"/>
<dbReference type="OrthoDB" id="3758478at2759"/>